<accession>A0A9W3B6X5</accession>
<proteinExistence type="predicted"/>
<dbReference type="GO" id="GO:0051500">
    <property type="term" value="F:D-tyrosyl-tRNA(Tyr) deacylase activity"/>
    <property type="evidence" value="ECO:0007669"/>
    <property type="project" value="TreeGrafter"/>
</dbReference>
<evidence type="ECO:0000313" key="5">
    <source>
        <dbReference type="Proteomes" id="UP001165740"/>
    </source>
</evidence>
<evidence type="ECO:0000256" key="3">
    <source>
        <dbReference type="ARBA" id="ARBA00048018"/>
    </source>
</evidence>
<comment type="catalytic activity">
    <reaction evidence="3">
        <text>a D-aminoacyl-tRNA + H2O = a tRNA + a D-alpha-amino acid + H(+)</text>
        <dbReference type="Rhea" id="RHEA:13953"/>
        <dbReference type="Rhea" id="RHEA-COMP:10123"/>
        <dbReference type="Rhea" id="RHEA-COMP:10124"/>
        <dbReference type="ChEBI" id="CHEBI:15377"/>
        <dbReference type="ChEBI" id="CHEBI:15378"/>
        <dbReference type="ChEBI" id="CHEBI:59871"/>
        <dbReference type="ChEBI" id="CHEBI:78442"/>
        <dbReference type="ChEBI" id="CHEBI:79333"/>
        <dbReference type="EC" id="3.1.1.96"/>
    </reaction>
</comment>
<keyword evidence="4" id="KW-0175">Coiled coil</keyword>
<dbReference type="EC" id="3.1.1.96" evidence="1"/>
<evidence type="ECO:0000256" key="2">
    <source>
        <dbReference type="ARBA" id="ARBA00047676"/>
    </source>
</evidence>
<dbReference type="PANTHER" id="PTHR10472:SF5">
    <property type="entry name" value="D-AMINOACYL-TRNA DEACYLASE 1"/>
    <property type="match status" value="1"/>
</dbReference>
<reference evidence="6" key="1">
    <citation type="submission" date="2025-08" db="UniProtKB">
        <authorList>
            <consortium name="RefSeq"/>
        </authorList>
    </citation>
    <scope>IDENTIFICATION</scope>
</reference>
<dbReference type="GO" id="GO:0005737">
    <property type="term" value="C:cytoplasm"/>
    <property type="evidence" value="ECO:0007669"/>
    <property type="project" value="InterPro"/>
</dbReference>
<dbReference type="Proteomes" id="UP001165740">
    <property type="component" value="Chromosome 8"/>
</dbReference>
<evidence type="ECO:0000313" key="6">
    <source>
        <dbReference type="RefSeq" id="XP_055895194.1"/>
    </source>
</evidence>
<dbReference type="GeneID" id="106054641"/>
<dbReference type="AlphaFoldDB" id="A0A9W3B6X5"/>
<feature type="coiled-coil region" evidence="4">
    <location>
        <begin position="11"/>
        <end position="45"/>
    </location>
</feature>
<dbReference type="RefSeq" id="XP_055895194.1">
    <property type="nucleotide sequence ID" value="XM_056039219.1"/>
</dbReference>
<evidence type="ECO:0000256" key="1">
    <source>
        <dbReference type="ARBA" id="ARBA00013056"/>
    </source>
</evidence>
<organism evidence="5 6">
    <name type="scientific">Biomphalaria glabrata</name>
    <name type="common">Bloodfluke planorb</name>
    <name type="synonym">Freshwater snail</name>
    <dbReference type="NCBI Taxonomy" id="6526"/>
    <lineage>
        <taxon>Eukaryota</taxon>
        <taxon>Metazoa</taxon>
        <taxon>Spiralia</taxon>
        <taxon>Lophotrochozoa</taxon>
        <taxon>Mollusca</taxon>
        <taxon>Gastropoda</taxon>
        <taxon>Heterobranchia</taxon>
        <taxon>Euthyneura</taxon>
        <taxon>Panpulmonata</taxon>
        <taxon>Hygrophila</taxon>
        <taxon>Lymnaeoidea</taxon>
        <taxon>Planorbidae</taxon>
        <taxon>Biomphalaria</taxon>
    </lineage>
</organism>
<name>A0A9W3B6X5_BIOGL</name>
<comment type="catalytic activity">
    <reaction evidence="2">
        <text>glycyl-tRNA(Ala) + H2O = tRNA(Ala) + glycine + H(+)</text>
        <dbReference type="Rhea" id="RHEA:53744"/>
        <dbReference type="Rhea" id="RHEA-COMP:9657"/>
        <dbReference type="Rhea" id="RHEA-COMP:13640"/>
        <dbReference type="ChEBI" id="CHEBI:15377"/>
        <dbReference type="ChEBI" id="CHEBI:15378"/>
        <dbReference type="ChEBI" id="CHEBI:57305"/>
        <dbReference type="ChEBI" id="CHEBI:78442"/>
        <dbReference type="ChEBI" id="CHEBI:78522"/>
        <dbReference type="EC" id="3.1.1.96"/>
    </reaction>
</comment>
<dbReference type="PANTHER" id="PTHR10472">
    <property type="entry name" value="D-TYROSYL-TRNA TYR DEACYLASE"/>
    <property type="match status" value="1"/>
</dbReference>
<evidence type="ECO:0000256" key="4">
    <source>
        <dbReference type="SAM" id="Coils"/>
    </source>
</evidence>
<gene>
    <name evidence="6" type="primary">LOC106054641</name>
</gene>
<keyword evidence="5" id="KW-1185">Reference proteome</keyword>
<protein>
    <recommendedName>
        <fullName evidence="1">D-aminoacyl-tRNA deacylase</fullName>
        <ecNumber evidence="1">3.1.1.96</ecNumber>
    </recommendedName>
</protein>
<dbReference type="OrthoDB" id="6288737at2759"/>
<sequence>MQFNESNQRYSQGTEERISELSKKYENLTTLMETFLQKIESLEKDCMGKQQIEELARSQLNIDTKMNSRSQLNIDTKMNSRSQLNIDTKMNSRSQLNIDTKMNSRSQLNIDTKMNSRSQLNIDTKMNSRSQLNIDTKMNSRSQLNIDTKMNSRSQLNIDTKMNSRSQLNIDTKMNSRSQLNIDTKMNSRSQLNIDTKMNSRLSDVTNEINAMKEYIKLHTESLSQRIKTCEKHFENAAVLKIEDESASNLLDLNSSKTTQDWFELDLSEIASHCEKRSTAVLRRQEQYEQSISSKVDEISKQLNSLKHFVENYPEQMSYFLPDQRSRENVRKILDISDRMLERADQMKMIIEKQKELQVKFEKFSEAVKCDQLKTNLSLATLTSDHQTASSKIYQIEICISDLLQLKKMIVSYWNMNKETTQTMQSNIEALDSNSKHLAKNIKENKTFLMDISLEIQDLKKYTETLPTTLTQTRTSHDEVMMTLQKKFTRVDVKIQINCVNYMKIIGAVFEICVQISEFVNDIETMSKEIYQPSKLRCFDNLGIVFYFLKTS</sequence>
<dbReference type="InterPro" id="IPR003732">
    <property type="entry name" value="Daa-tRNA_deacyls_DTD"/>
</dbReference>